<dbReference type="Gene3D" id="3.40.50.2000">
    <property type="entry name" value="Glycogen Phosphorylase B"/>
    <property type="match status" value="2"/>
</dbReference>
<dbReference type="CDD" id="cd03820">
    <property type="entry name" value="GT4_AmsD-like"/>
    <property type="match status" value="1"/>
</dbReference>
<dbReference type="RefSeq" id="WP_093837736.1">
    <property type="nucleotide sequence ID" value="NZ_FOLM01000002.1"/>
</dbReference>
<evidence type="ECO:0000313" key="4">
    <source>
        <dbReference type="EMBL" id="SFC25659.1"/>
    </source>
</evidence>
<evidence type="ECO:0000259" key="3">
    <source>
        <dbReference type="Pfam" id="PF00534"/>
    </source>
</evidence>
<dbReference type="GO" id="GO:0016757">
    <property type="term" value="F:glycosyltransferase activity"/>
    <property type="evidence" value="ECO:0007669"/>
    <property type="project" value="InterPro"/>
</dbReference>
<feature type="domain" description="Glycosyl transferase family 1" evidence="3">
    <location>
        <begin position="204"/>
        <end position="361"/>
    </location>
</feature>
<sequence>MKIAFLVYNMYGIGGTVRAVANLASGLSAHHDVEIVSVFRRGDAPRFPLDPRVRLVPLIDARHRLWRWTHPSARRSSAMFHDPGPAGGAVPPSRLVDRRVAAYLRRTRADAVIATRPLLVGHLAAYGPDRCLRIGQEHRTLDSHNPELREQMLAAVSCLDAYVTVSEADARAWRAALPAGSGATVTALPNAVPAPDPELRLPGPDQDSRLVVAVGRLIPIKRFDRLIEAFAKVVTVRPDWELRIYGRGRTEGRLRRTIDALGLGDRVRLMGAVAPVESEWAKAAVAAVASDGESFGMTIVEAMRCGVPVVSTDCPYGPAEIITPGVDGLLVPLEGGSDALADALLELIEDPGRRRAMGEAGLRTGARYDPAGLAERWTGLLHDLARRRPGGCAVRRPGGLSAAVAGAAFDAGELAARTAARLAAVRRRARRPRPAAARCTVTEDGSLLIAFEDIPASAASAGAPLDLVLRLRGTPTTLRLPLTEQQPGGRPAALLSRAHHILGEGRWDCRLAPRGTPPGTPAEAAGPPVAARLLDTAPLLTLPPTVDQRGLRHWVPYATADGTLAVRAWLRHAHAEIEQVLPGESGFTVTARVLAPAGRAPGPRPRVLLGPDWDVAVRTVAGAPDRLEFSVDYAEALRHRTAGPDTVAELRYRPGPGRGTVSLGRIGGDIPDRRRTDRYPAVVLRHPEYGPTRLRPVFTHRNALALAMTDAPAAPAASAGR</sequence>
<dbReference type="PANTHER" id="PTHR12526:SF627">
    <property type="entry name" value="D-RHAMNOSYLTRANSFERASE WBPZ"/>
    <property type="match status" value="1"/>
</dbReference>
<evidence type="ECO:0000313" key="5">
    <source>
        <dbReference type="Proteomes" id="UP000199207"/>
    </source>
</evidence>
<dbReference type="STRING" id="910347.SAMN05421773_102467"/>
<dbReference type="OrthoDB" id="570545at2"/>
<dbReference type="SUPFAM" id="SSF53756">
    <property type="entry name" value="UDP-Glycosyltransferase/glycogen phosphorylase"/>
    <property type="match status" value="1"/>
</dbReference>
<keyword evidence="2 4" id="KW-0808">Transferase</keyword>
<dbReference type="AlphaFoldDB" id="A0A1I1HNG9"/>
<organism evidence="4 5">
    <name type="scientific">Streptomyces aidingensis</name>
    <dbReference type="NCBI Taxonomy" id="910347"/>
    <lineage>
        <taxon>Bacteria</taxon>
        <taxon>Bacillati</taxon>
        <taxon>Actinomycetota</taxon>
        <taxon>Actinomycetes</taxon>
        <taxon>Kitasatosporales</taxon>
        <taxon>Streptomycetaceae</taxon>
        <taxon>Streptomyces</taxon>
    </lineage>
</organism>
<reference evidence="4 5" key="1">
    <citation type="submission" date="2016-10" db="EMBL/GenBank/DDBJ databases">
        <authorList>
            <person name="de Groot N.N."/>
        </authorList>
    </citation>
    <scope>NUCLEOTIDE SEQUENCE [LARGE SCALE GENOMIC DNA]</scope>
    <source>
        <strain evidence="4 5">CGMCC 4.5739</strain>
    </source>
</reference>
<keyword evidence="5" id="KW-1185">Reference proteome</keyword>
<proteinExistence type="predicted"/>
<gene>
    <name evidence="4" type="ORF">SAMN05421773_102467</name>
</gene>
<dbReference type="EMBL" id="FOLM01000002">
    <property type="protein sequence ID" value="SFC25659.1"/>
    <property type="molecule type" value="Genomic_DNA"/>
</dbReference>
<dbReference type="InterPro" id="IPR001296">
    <property type="entry name" value="Glyco_trans_1"/>
</dbReference>
<evidence type="ECO:0000256" key="1">
    <source>
        <dbReference type="ARBA" id="ARBA00021292"/>
    </source>
</evidence>
<name>A0A1I1HNG9_9ACTN</name>
<evidence type="ECO:0000256" key="2">
    <source>
        <dbReference type="ARBA" id="ARBA00022679"/>
    </source>
</evidence>
<protein>
    <recommendedName>
        <fullName evidence="1">D-inositol 3-phosphate glycosyltransferase</fullName>
    </recommendedName>
</protein>
<dbReference type="Pfam" id="PF00534">
    <property type="entry name" value="Glycos_transf_1"/>
    <property type="match status" value="1"/>
</dbReference>
<dbReference type="Proteomes" id="UP000199207">
    <property type="component" value="Unassembled WGS sequence"/>
</dbReference>
<accession>A0A1I1HNG9</accession>
<dbReference type="PANTHER" id="PTHR12526">
    <property type="entry name" value="GLYCOSYLTRANSFERASE"/>
    <property type="match status" value="1"/>
</dbReference>